<dbReference type="AlphaFoldDB" id="A0A834AN48"/>
<dbReference type="EMBL" id="JABVXQ010000004">
    <property type="protein sequence ID" value="KAF6114437.1"/>
    <property type="molecule type" value="Genomic_DNA"/>
</dbReference>
<organism evidence="1 2">
    <name type="scientific">Phyllostomus discolor</name>
    <name type="common">pale spear-nosed bat</name>
    <dbReference type="NCBI Taxonomy" id="89673"/>
    <lineage>
        <taxon>Eukaryota</taxon>
        <taxon>Metazoa</taxon>
        <taxon>Chordata</taxon>
        <taxon>Craniata</taxon>
        <taxon>Vertebrata</taxon>
        <taxon>Euteleostomi</taxon>
        <taxon>Mammalia</taxon>
        <taxon>Eutheria</taxon>
        <taxon>Laurasiatheria</taxon>
        <taxon>Chiroptera</taxon>
        <taxon>Yangochiroptera</taxon>
        <taxon>Phyllostomidae</taxon>
        <taxon>Phyllostominae</taxon>
        <taxon>Phyllostomus</taxon>
    </lineage>
</organism>
<comment type="caution">
    <text evidence="1">The sequence shown here is derived from an EMBL/GenBank/DDBJ whole genome shotgun (WGS) entry which is preliminary data.</text>
</comment>
<dbReference type="Proteomes" id="UP000664940">
    <property type="component" value="Unassembled WGS sequence"/>
</dbReference>
<accession>A0A834AN48</accession>
<evidence type="ECO:0000313" key="1">
    <source>
        <dbReference type="EMBL" id="KAF6114437.1"/>
    </source>
</evidence>
<reference evidence="1 2" key="1">
    <citation type="journal article" date="2020" name="Nature">
        <title>Six reference-quality genomes reveal evolution of bat adaptations.</title>
        <authorList>
            <person name="Jebb D."/>
            <person name="Huang Z."/>
            <person name="Pippel M."/>
            <person name="Hughes G.M."/>
            <person name="Lavrichenko K."/>
            <person name="Devanna P."/>
            <person name="Winkler S."/>
            <person name="Jermiin L.S."/>
            <person name="Skirmuntt E.C."/>
            <person name="Katzourakis A."/>
            <person name="Burkitt-Gray L."/>
            <person name="Ray D.A."/>
            <person name="Sullivan K.A.M."/>
            <person name="Roscito J.G."/>
            <person name="Kirilenko B.M."/>
            <person name="Davalos L.M."/>
            <person name="Corthals A.P."/>
            <person name="Power M.L."/>
            <person name="Jones G."/>
            <person name="Ransome R.D."/>
            <person name="Dechmann D.K.N."/>
            <person name="Locatelli A.G."/>
            <person name="Puechmaille S.J."/>
            <person name="Fedrigo O."/>
            <person name="Jarvis E.D."/>
            <person name="Hiller M."/>
            <person name="Vernes S.C."/>
            <person name="Myers E.W."/>
            <person name="Teeling E.C."/>
        </authorList>
    </citation>
    <scope>NUCLEOTIDE SEQUENCE [LARGE SCALE GENOMIC DNA]</scope>
    <source>
        <strain evidence="1">Bat1K_MPI-CBG_1</strain>
    </source>
</reference>
<evidence type="ECO:0000313" key="2">
    <source>
        <dbReference type="Proteomes" id="UP000664940"/>
    </source>
</evidence>
<gene>
    <name evidence="1" type="ORF">HJG60_010438</name>
</gene>
<protein>
    <submittedName>
        <fullName evidence="1">Uncharacterized protein</fullName>
    </submittedName>
</protein>
<proteinExistence type="predicted"/>
<sequence>MRFTWYAPRRGNISLSRFTLLMWVKGPHLNGRSKMIRLFLSPHSVPSELFLILYISNCWTGLEKALETSVCVCVCVCVCEHFPKGIQLYTVPSQPRTIIECLTADYRCDIFREICPHVLEGANRVQGSARNQCKPLPARDLRGGCL</sequence>
<name>A0A834AN48_9CHIR</name>